<keyword evidence="2" id="KW-1185">Reference proteome</keyword>
<gene>
    <name evidence="1" type="ORF">E0H45_42180</name>
</gene>
<proteinExistence type="predicted"/>
<reference evidence="1 2" key="1">
    <citation type="submission" date="2019-02" db="EMBL/GenBank/DDBJ databases">
        <title>Kribbella capetownensis sp. nov. and Kribbella speibonae sp. nov., isolated from soil.</title>
        <authorList>
            <person name="Curtis S.M."/>
            <person name="Norton I."/>
            <person name="Everest G.J."/>
            <person name="Meyers P.R."/>
        </authorList>
    </citation>
    <scope>NUCLEOTIDE SEQUENCE [LARGE SCALE GENOMIC DNA]</scope>
    <source>
        <strain evidence="1 2">KCTC 29219</strain>
    </source>
</reference>
<dbReference type="EMBL" id="SJJZ01000007">
    <property type="protein sequence ID" value="TCC01331.1"/>
    <property type="molecule type" value="Genomic_DNA"/>
</dbReference>
<organism evidence="1 2">
    <name type="scientific">Kribbella soli</name>
    <dbReference type="NCBI Taxonomy" id="1124743"/>
    <lineage>
        <taxon>Bacteria</taxon>
        <taxon>Bacillati</taxon>
        <taxon>Actinomycetota</taxon>
        <taxon>Actinomycetes</taxon>
        <taxon>Propionibacteriales</taxon>
        <taxon>Kribbellaceae</taxon>
        <taxon>Kribbella</taxon>
    </lineage>
</organism>
<dbReference type="AlphaFoldDB" id="A0A4R0GUB0"/>
<dbReference type="Proteomes" id="UP000292346">
    <property type="component" value="Unassembled WGS sequence"/>
</dbReference>
<name>A0A4R0GUB0_9ACTN</name>
<evidence type="ECO:0000313" key="2">
    <source>
        <dbReference type="Proteomes" id="UP000292346"/>
    </source>
</evidence>
<evidence type="ECO:0000313" key="1">
    <source>
        <dbReference type="EMBL" id="TCC01331.1"/>
    </source>
</evidence>
<comment type="caution">
    <text evidence="1">The sequence shown here is derived from an EMBL/GenBank/DDBJ whole genome shotgun (WGS) entry which is preliminary data.</text>
</comment>
<accession>A0A4R0GUB0</accession>
<protein>
    <submittedName>
        <fullName evidence="1">Uncharacterized protein</fullName>
    </submittedName>
</protein>
<sequence length="132" mass="14805">MTDRSELVRRLADVVQRDQALGFVSEEQRRLLLDTTREEKLAVANAAAAAALARLEEAGVLRQRTVLDADLRVFVAMAACWKLLESWWPQPMMQDKPLEQVLQVIPRDVAESVVRLLRQAGLLPADSEVEGD</sequence>
<dbReference type="RefSeq" id="WP_131348474.1">
    <property type="nucleotide sequence ID" value="NZ_SJJZ01000007.1"/>
</dbReference>